<gene>
    <name evidence="3" type="ORF">KOI35_33310</name>
</gene>
<feature type="transmembrane region" description="Helical" evidence="2">
    <location>
        <begin position="91"/>
        <end position="109"/>
    </location>
</feature>
<comment type="caution">
    <text evidence="3">The sequence shown here is derived from an EMBL/GenBank/DDBJ whole genome shotgun (WGS) entry which is preliminary data.</text>
</comment>
<protein>
    <submittedName>
        <fullName evidence="3">Uncharacterized protein</fullName>
    </submittedName>
</protein>
<proteinExistence type="predicted"/>
<keyword evidence="2" id="KW-0472">Membrane</keyword>
<keyword evidence="4" id="KW-1185">Reference proteome</keyword>
<feature type="transmembrane region" description="Helical" evidence="2">
    <location>
        <begin position="187"/>
        <end position="206"/>
    </location>
</feature>
<dbReference type="RefSeq" id="WP_215792662.1">
    <property type="nucleotide sequence ID" value="NZ_JAHKKG010000011.1"/>
</dbReference>
<dbReference type="EMBL" id="JAHKKG010000011">
    <property type="protein sequence ID" value="MBU2668403.1"/>
    <property type="molecule type" value="Genomic_DNA"/>
</dbReference>
<feature type="compositionally biased region" description="Polar residues" evidence="1">
    <location>
        <begin position="260"/>
        <end position="271"/>
    </location>
</feature>
<name>A0ABS5Z0A1_9ACTN</name>
<feature type="transmembrane region" description="Helical" evidence="2">
    <location>
        <begin position="218"/>
        <end position="239"/>
    </location>
</feature>
<feature type="transmembrane region" description="Helical" evidence="2">
    <location>
        <begin position="26"/>
        <end position="47"/>
    </location>
</feature>
<evidence type="ECO:0000256" key="1">
    <source>
        <dbReference type="SAM" id="MobiDB-lite"/>
    </source>
</evidence>
<feature type="transmembrane region" description="Helical" evidence="2">
    <location>
        <begin position="151"/>
        <end position="175"/>
    </location>
</feature>
<evidence type="ECO:0000256" key="2">
    <source>
        <dbReference type="SAM" id="Phobius"/>
    </source>
</evidence>
<feature type="compositionally biased region" description="Basic and acidic residues" evidence="1">
    <location>
        <begin position="246"/>
        <end position="257"/>
    </location>
</feature>
<feature type="transmembrane region" description="Helical" evidence="2">
    <location>
        <begin position="121"/>
        <end position="139"/>
    </location>
</feature>
<sequence>MDVLIAQYAIYAAAVAAIAAFGNAEAFAGPAMLWFDLVMVFFGVRACRHPGLDGPTRRFARVLVAALVLTLVITLTFIATGTRAFPQIGDALHLIITIVLFVALMLLPVRAATTRERLKTLLDAGIVAAGASMALWYFVIGPALERHHRSWPLILAAACYPVVDLLVLFGFARVLLRGTRQIGRRTLAMLGASVLALFTGDIYLGYQQAHVAVVQRSTFAFLCWLTTHFLLACGAIELWRQAAHPPREPTRCDEGRRGNSRTSGWPSAISC</sequence>
<accession>A0ABS5Z0A1</accession>
<feature type="transmembrane region" description="Helical" evidence="2">
    <location>
        <begin position="59"/>
        <end position="79"/>
    </location>
</feature>
<feature type="region of interest" description="Disordered" evidence="1">
    <location>
        <begin position="246"/>
        <end position="271"/>
    </location>
</feature>
<keyword evidence="2" id="KW-1133">Transmembrane helix</keyword>
<reference evidence="3 4" key="1">
    <citation type="submission" date="2021-06" db="EMBL/GenBank/DDBJ databases">
        <title>Actinoplanes lichenicola sp. nov., and Actinoplanes ovalisporus sp. nov., isolated from lichen in Thailand.</title>
        <authorList>
            <person name="Saeng-In P."/>
            <person name="Kanchanasin P."/>
            <person name="Yuki M."/>
            <person name="Kudo T."/>
            <person name="Ohkuma M."/>
            <person name="Phongsopitanun W."/>
            <person name="Tanasupawat S."/>
        </authorList>
    </citation>
    <scope>NUCLEOTIDE SEQUENCE [LARGE SCALE GENOMIC DNA]</scope>
    <source>
        <strain evidence="3 4">NBRC 110975</strain>
    </source>
</reference>
<keyword evidence="2" id="KW-0812">Transmembrane</keyword>
<evidence type="ECO:0000313" key="4">
    <source>
        <dbReference type="Proteomes" id="UP001519654"/>
    </source>
</evidence>
<organism evidence="3 4">
    <name type="scientific">Paractinoplanes bogorensis</name>
    <dbReference type="NCBI Taxonomy" id="1610840"/>
    <lineage>
        <taxon>Bacteria</taxon>
        <taxon>Bacillati</taxon>
        <taxon>Actinomycetota</taxon>
        <taxon>Actinomycetes</taxon>
        <taxon>Micromonosporales</taxon>
        <taxon>Micromonosporaceae</taxon>
        <taxon>Paractinoplanes</taxon>
    </lineage>
</organism>
<evidence type="ECO:0000313" key="3">
    <source>
        <dbReference type="EMBL" id="MBU2668403.1"/>
    </source>
</evidence>
<dbReference type="Proteomes" id="UP001519654">
    <property type="component" value="Unassembled WGS sequence"/>
</dbReference>